<feature type="domain" description="AbiEi antitoxin N-terminal" evidence="1">
    <location>
        <begin position="24"/>
        <end position="56"/>
    </location>
</feature>
<dbReference type="RefSeq" id="WP_386763811.1">
    <property type="nucleotide sequence ID" value="NZ_JBHSTI010000002.1"/>
</dbReference>
<sequence>MGAHAASHARVSALVERLGIGPWRLAEVEAAGWTRKQIRWAVDNGRLARPSRGLVAPVDVAGEALLVQRCLAALAVAPRGSAVSHRTASELDRLWLPQGIDDLVHLTCPGIPDRDDHGVRLHGSALDTRWVDDRHGMPVSVTERAAVDIARGRAFDQALMVLDSAARALVIAEAGDDRVLRDPSRRSPYADRARERLSLAYDSVAGWPGTRVVRLALPYVDPCSESPFESSSRGHILRSRVPPPELAVPLRGASGKRYFADFLWRQHRLIGEADGWSKYRTGIATRDALRAERERQRDLEAAGWRFVRWDPADPPRVVIARIAAALGLV</sequence>
<organism evidence="2 3">
    <name type="scientific">Longivirga aurantiaca</name>
    <dbReference type="NCBI Taxonomy" id="1837743"/>
    <lineage>
        <taxon>Bacteria</taxon>
        <taxon>Bacillati</taxon>
        <taxon>Actinomycetota</taxon>
        <taxon>Actinomycetes</taxon>
        <taxon>Sporichthyales</taxon>
        <taxon>Sporichthyaceae</taxon>
        <taxon>Longivirga</taxon>
    </lineage>
</organism>
<accession>A0ABW1SWJ4</accession>
<gene>
    <name evidence="2" type="ORF">ACFQGU_02730</name>
</gene>
<reference evidence="3" key="1">
    <citation type="journal article" date="2019" name="Int. J. Syst. Evol. Microbiol.">
        <title>The Global Catalogue of Microorganisms (GCM) 10K type strain sequencing project: providing services to taxonomists for standard genome sequencing and annotation.</title>
        <authorList>
            <consortium name="The Broad Institute Genomics Platform"/>
            <consortium name="The Broad Institute Genome Sequencing Center for Infectious Disease"/>
            <person name="Wu L."/>
            <person name="Ma J."/>
        </authorList>
    </citation>
    <scope>NUCLEOTIDE SEQUENCE [LARGE SCALE GENOMIC DNA]</scope>
    <source>
        <strain evidence="3">CGMCC 4.7317</strain>
    </source>
</reference>
<proteinExistence type="predicted"/>
<dbReference type="EMBL" id="JBHSTI010000002">
    <property type="protein sequence ID" value="MFC6236777.1"/>
    <property type="molecule type" value="Genomic_DNA"/>
</dbReference>
<comment type="caution">
    <text evidence="2">The sequence shown here is derived from an EMBL/GenBank/DDBJ whole genome shotgun (WGS) entry which is preliminary data.</text>
</comment>
<dbReference type="Pfam" id="PF13338">
    <property type="entry name" value="AbiEi_4"/>
    <property type="match status" value="1"/>
</dbReference>
<evidence type="ECO:0000313" key="2">
    <source>
        <dbReference type="EMBL" id="MFC6236777.1"/>
    </source>
</evidence>
<dbReference type="Proteomes" id="UP001596138">
    <property type="component" value="Unassembled WGS sequence"/>
</dbReference>
<evidence type="ECO:0000313" key="3">
    <source>
        <dbReference type="Proteomes" id="UP001596138"/>
    </source>
</evidence>
<protein>
    <submittedName>
        <fullName evidence="2">Type IV toxin-antitoxin system AbiEi family antitoxin domain-containing protein</fullName>
    </submittedName>
</protein>
<keyword evidence="3" id="KW-1185">Reference proteome</keyword>
<name>A0ABW1SWJ4_9ACTN</name>
<dbReference type="InterPro" id="IPR025159">
    <property type="entry name" value="AbiEi_N"/>
</dbReference>
<evidence type="ECO:0000259" key="1">
    <source>
        <dbReference type="Pfam" id="PF13338"/>
    </source>
</evidence>